<dbReference type="Pfam" id="PF07690">
    <property type="entry name" value="MFS_1"/>
    <property type="match status" value="1"/>
</dbReference>
<dbReference type="PANTHER" id="PTHR42718">
    <property type="entry name" value="MAJOR FACILITATOR SUPERFAMILY MULTIDRUG TRANSPORTER MFSC"/>
    <property type="match status" value="1"/>
</dbReference>
<evidence type="ECO:0000256" key="6">
    <source>
        <dbReference type="ARBA" id="ARBA00023136"/>
    </source>
</evidence>
<evidence type="ECO:0000313" key="10">
    <source>
        <dbReference type="Proteomes" id="UP000005267"/>
    </source>
</evidence>
<dbReference type="GO" id="GO:0022857">
    <property type="term" value="F:transmembrane transporter activity"/>
    <property type="evidence" value="ECO:0007669"/>
    <property type="project" value="InterPro"/>
</dbReference>
<dbReference type="HOGENOM" id="CLU_1976831_0_0_4"/>
<evidence type="ECO:0000256" key="5">
    <source>
        <dbReference type="ARBA" id="ARBA00022989"/>
    </source>
</evidence>
<feature type="transmembrane region" description="Helical" evidence="7">
    <location>
        <begin position="22"/>
        <end position="46"/>
    </location>
</feature>
<dbReference type="EMBL" id="CP003555">
    <property type="protein sequence ID" value="AFK63222.1"/>
    <property type="molecule type" value="Genomic_DNA"/>
</dbReference>
<comment type="subcellular location">
    <subcellularLocation>
        <location evidence="1">Cell membrane</location>
        <topology evidence="1">Multi-pass membrane protein</topology>
    </subcellularLocation>
</comment>
<dbReference type="InterPro" id="IPR020846">
    <property type="entry name" value="MFS_dom"/>
</dbReference>
<keyword evidence="4 7" id="KW-0812">Transmembrane</keyword>
<evidence type="ECO:0000259" key="8">
    <source>
        <dbReference type="PROSITE" id="PS50850"/>
    </source>
</evidence>
<keyword evidence="5 7" id="KW-1133">Transmembrane helix</keyword>
<feature type="transmembrane region" description="Helical" evidence="7">
    <location>
        <begin position="61"/>
        <end position="78"/>
    </location>
</feature>
<dbReference type="PROSITE" id="PS50850">
    <property type="entry name" value="MFS"/>
    <property type="match status" value="1"/>
</dbReference>
<gene>
    <name evidence="9" type="ordered locus">TKWG_16355</name>
</gene>
<dbReference type="Gene3D" id="1.20.1250.20">
    <property type="entry name" value="MFS general substrate transporter like domains"/>
    <property type="match status" value="1"/>
</dbReference>
<name>I3UDY4_ADVKW</name>
<dbReference type="PANTHER" id="PTHR42718:SF47">
    <property type="entry name" value="METHYL VIOLOGEN RESISTANCE PROTEIN SMVA"/>
    <property type="match status" value="1"/>
</dbReference>
<organism evidence="9 10">
    <name type="scientific">Advenella kashmirensis (strain DSM 17095 / LMG 22695 / WT001)</name>
    <name type="common">Tetrathiobacter kashmirensis</name>
    <dbReference type="NCBI Taxonomy" id="1036672"/>
    <lineage>
        <taxon>Bacteria</taxon>
        <taxon>Pseudomonadati</taxon>
        <taxon>Pseudomonadota</taxon>
        <taxon>Betaproteobacteria</taxon>
        <taxon>Burkholderiales</taxon>
        <taxon>Alcaligenaceae</taxon>
    </lineage>
</organism>
<reference evidence="9 10" key="1">
    <citation type="journal article" date="2011" name="J. Bacteriol.">
        <title>Whole-genome shotgun sequencing of the sulfur-oxidizing chemoautotroph Tetrathiobacter kashmirensis.</title>
        <authorList>
            <person name="Ghosh W."/>
            <person name="George A."/>
            <person name="Agarwal A."/>
            <person name="Raj P."/>
            <person name="Alam M."/>
            <person name="Pyne P."/>
            <person name="Das Gupta S.K."/>
        </authorList>
    </citation>
    <scope>NUCLEOTIDE SEQUENCE [LARGE SCALE GENOMIC DNA]</scope>
    <source>
        <strain evidence="9 10">WT001</strain>
    </source>
</reference>
<protein>
    <submittedName>
        <fullName evidence="9">Major facilitator transporter</fullName>
    </submittedName>
</protein>
<accession>I3UDY4</accession>
<dbReference type="InterPro" id="IPR036259">
    <property type="entry name" value="MFS_trans_sf"/>
</dbReference>
<dbReference type="Proteomes" id="UP000005267">
    <property type="component" value="Chromosome"/>
</dbReference>
<evidence type="ECO:0000256" key="4">
    <source>
        <dbReference type="ARBA" id="ARBA00022692"/>
    </source>
</evidence>
<feature type="transmembrane region" description="Helical" evidence="7">
    <location>
        <begin position="90"/>
        <end position="108"/>
    </location>
</feature>
<dbReference type="SUPFAM" id="SSF103473">
    <property type="entry name" value="MFS general substrate transporter"/>
    <property type="match status" value="1"/>
</dbReference>
<dbReference type="InterPro" id="IPR011701">
    <property type="entry name" value="MFS"/>
</dbReference>
<dbReference type="KEGG" id="aka:TKWG_16355"/>
<keyword evidence="2" id="KW-0813">Transport</keyword>
<keyword evidence="6 7" id="KW-0472">Membrane</keyword>
<dbReference type="STRING" id="1036672.TKWG_16355"/>
<evidence type="ECO:0000256" key="1">
    <source>
        <dbReference type="ARBA" id="ARBA00004651"/>
    </source>
</evidence>
<evidence type="ECO:0000313" key="9">
    <source>
        <dbReference type="EMBL" id="AFK63222.1"/>
    </source>
</evidence>
<feature type="domain" description="Major facilitator superfamily (MFS) profile" evidence="8">
    <location>
        <begin position="24"/>
        <end position="126"/>
    </location>
</feature>
<keyword evidence="3" id="KW-1003">Cell membrane</keyword>
<dbReference type="AlphaFoldDB" id="I3UDY4"/>
<proteinExistence type="predicted"/>
<evidence type="ECO:0000256" key="7">
    <source>
        <dbReference type="SAM" id="Phobius"/>
    </source>
</evidence>
<reference evidence="10" key="2">
    <citation type="journal article" date="2013" name="PLoS ONE">
        <title>Genome implosion elicits host-confinement in Alcaligenaceae: evidence from the comparative genomics of Tetrathiobacter kashmirensis, a pathogen in the making.</title>
        <authorList>
            <person name="Ghosh W."/>
            <person name="Alam M."/>
            <person name="Roy C."/>
            <person name="Pyne P."/>
            <person name="George A."/>
            <person name="Chakraborty R."/>
            <person name="Majumder S."/>
            <person name="Agarwal A."/>
            <person name="Chakraborty S."/>
            <person name="Majumdar S."/>
            <person name="Gupta S.K."/>
        </authorList>
    </citation>
    <scope>NUCLEOTIDE SEQUENCE [LARGE SCALE GENOMIC DNA]</scope>
    <source>
        <strain evidence="10">WT001</strain>
    </source>
</reference>
<sequence>MAVGANEFFIMIATNKPAHNRWLILAIVSSALFLIVIDLTVLYTALPRLTHDLQASASQKLWIINAYPLVVAGLLPGLGTLGDRLGHKQLFLNGLLVFGVASLVAAFARSPKYLSAAVYCLPWAPP</sequence>
<keyword evidence="10" id="KW-1185">Reference proteome</keyword>
<dbReference type="GO" id="GO:0005886">
    <property type="term" value="C:plasma membrane"/>
    <property type="evidence" value="ECO:0007669"/>
    <property type="project" value="UniProtKB-SubCell"/>
</dbReference>
<evidence type="ECO:0000256" key="3">
    <source>
        <dbReference type="ARBA" id="ARBA00022475"/>
    </source>
</evidence>
<evidence type="ECO:0000256" key="2">
    <source>
        <dbReference type="ARBA" id="ARBA00022448"/>
    </source>
</evidence>